<evidence type="ECO:0008006" key="5">
    <source>
        <dbReference type="Google" id="ProtNLM"/>
    </source>
</evidence>
<reference evidence="3" key="2">
    <citation type="submission" date="2018-11" db="EMBL/GenBank/DDBJ databases">
        <title>Proposal to divide the Flavobacteriaceae and reorganize its genera based on Amino Acid Identity values calculated from whole genome sequences.</title>
        <authorList>
            <person name="Nicholson A.C."/>
            <person name="Gulvik C.A."/>
            <person name="Whitney A.M."/>
            <person name="Sheth M."/>
            <person name="Batra D."/>
            <person name="Pryor J."/>
            <person name="Bernardet J.-F."/>
            <person name="Hugo C."/>
            <person name="Kampfer P."/>
            <person name="Newman J.D."/>
            <person name="McQuiston J.R."/>
        </authorList>
    </citation>
    <scope>NUCLEOTIDE SEQUENCE [LARGE SCALE GENOMIC DNA]</scope>
    <source>
        <strain evidence="3">H6466</strain>
    </source>
</reference>
<dbReference type="Proteomes" id="UP000272316">
    <property type="component" value="Chromosome"/>
</dbReference>
<accession>A0A3G8ZC18</accession>
<evidence type="ECO:0000313" key="2">
    <source>
        <dbReference type="EMBL" id="AZI54778.1"/>
    </source>
</evidence>
<reference evidence="4" key="3">
    <citation type="submission" date="2018-11" db="EMBL/GenBank/DDBJ databases">
        <title>Proposal to divide the Flavobacteriaceae and reorganize its genera based on Amino Acid Identity values calculated from whole genome sequences.</title>
        <authorList>
            <person name="Nicholson A.C."/>
            <person name="Gulvik C.A."/>
            <person name="Whitney A.M."/>
            <person name="Humrighouse B.W."/>
            <person name="Bell M."/>
            <person name="Holmes B."/>
            <person name="Steigerwalt A.B."/>
            <person name="Villarma A."/>
            <person name="Sheth M."/>
            <person name="Batra D."/>
            <person name="Pryor J."/>
            <person name="Bernardet J.-F."/>
            <person name="Hugo C."/>
            <person name="Kampfer P."/>
            <person name="Newman J.D."/>
            <person name="McQuiston J.R."/>
        </authorList>
    </citation>
    <scope>NUCLEOTIDE SEQUENCE [LARGE SCALE GENOMIC DNA]</scope>
    <source>
        <strain evidence="4">F5649</strain>
    </source>
</reference>
<protein>
    <recommendedName>
        <fullName evidence="5">RiboL-PSP-HEPN domain-containing protein</fullName>
    </recommendedName>
</protein>
<dbReference type="Proteomes" id="UP000281810">
    <property type="component" value="Chromosome"/>
</dbReference>
<organism evidence="2 3">
    <name type="scientific">Epilithonimonas vandammei</name>
    <dbReference type="NCBI Taxonomy" id="2487072"/>
    <lineage>
        <taxon>Bacteria</taxon>
        <taxon>Pseudomonadati</taxon>
        <taxon>Bacteroidota</taxon>
        <taxon>Flavobacteriia</taxon>
        <taxon>Flavobacteriales</taxon>
        <taxon>Weeksellaceae</taxon>
        <taxon>Chryseobacterium group</taxon>
        <taxon>Epilithonimonas</taxon>
    </lineage>
</organism>
<dbReference type="AlphaFoldDB" id="A0A3G8ZC18"/>
<gene>
    <name evidence="1" type="ORF">EIB74_11545</name>
    <name evidence="2" type="ORF">EIB75_05730</name>
</gene>
<evidence type="ECO:0000313" key="3">
    <source>
        <dbReference type="Proteomes" id="UP000272316"/>
    </source>
</evidence>
<name>A0A3G8ZC18_9FLAO</name>
<keyword evidence="4" id="KW-1185">Reference proteome</keyword>
<dbReference type="EMBL" id="CP034161">
    <property type="protein sequence ID" value="AZI40551.1"/>
    <property type="molecule type" value="Genomic_DNA"/>
</dbReference>
<dbReference type="KEGG" id="eva:EIB75_05730"/>
<accession>A0A3G8YGV4</accession>
<dbReference type="EMBL" id="CP034160">
    <property type="protein sequence ID" value="AZI54778.1"/>
    <property type="molecule type" value="Genomic_DNA"/>
</dbReference>
<proteinExistence type="predicted"/>
<sequence>MCVSLESFVNEIIARKQFEYKVDTAKRTETYNYTQIQNEIDFKTKLFKIVPQCEKKFPAEKSSFKSKVITLIDFRNKLVHLKAAGYGKDSFIHQSEILRLVLGFDYNGSLIEVRNYMNFFIKDYILDCDCEQDF</sequence>
<reference evidence="2" key="1">
    <citation type="submission" date="2018-11" db="EMBL/GenBank/DDBJ databases">
        <title>Proposal to divide the Flavobacteriaceae and reorganize its genera based on Amino Acid Identity values calculated from whole genome sequences.</title>
        <authorList>
            <person name="Nicholson A.C."/>
            <person name="Gulvik C.A."/>
            <person name="Whitney A.M."/>
            <person name="Humrighouse B.W."/>
            <person name="Bell M."/>
            <person name="Holmes B."/>
            <person name="Steigerwalt A."/>
            <person name="Villarma A."/>
            <person name="Sheth M."/>
            <person name="Batra D."/>
            <person name="Pryor J."/>
            <person name="Bernardet J.-F."/>
            <person name="Hugo C."/>
            <person name="Kampfer P."/>
            <person name="Newman J."/>
            <person name="Mcquiston J.R."/>
        </authorList>
    </citation>
    <scope>NUCLEOTIDE SEQUENCE [LARGE SCALE GENOMIC DNA]</scope>
    <source>
        <strain evidence="1">F5649</strain>
        <strain evidence="2">H6466</strain>
    </source>
</reference>
<evidence type="ECO:0000313" key="1">
    <source>
        <dbReference type="EMBL" id="AZI40551.1"/>
    </source>
</evidence>
<dbReference type="RefSeq" id="WP_124803093.1">
    <property type="nucleotide sequence ID" value="NZ_CP034160.1"/>
</dbReference>
<evidence type="ECO:0000313" key="4">
    <source>
        <dbReference type="Proteomes" id="UP000281810"/>
    </source>
</evidence>